<keyword evidence="1" id="KW-1133">Transmembrane helix</keyword>
<dbReference type="Proteomes" id="UP000019132">
    <property type="component" value="Unassembled WGS sequence"/>
</dbReference>
<evidence type="ECO:0000313" key="2">
    <source>
        <dbReference type="EnsemblProtists" id="PYU1_T006395"/>
    </source>
</evidence>
<dbReference type="EMBL" id="GL376604">
    <property type="status" value="NOT_ANNOTATED_CDS"/>
    <property type="molecule type" value="Genomic_DNA"/>
</dbReference>
<sequence>MTAFHLPNRAYYSQLRDIDEVTLLTHIRTVLVYAALQALSLVLMVILLHLKLRISAIRQLTFVLESQWQQVQTKLILWVSFSVQPPVEHFGEDFSFQFAWLRKPRVTD</sequence>
<proteinExistence type="predicted"/>
<feature type="transmembrane region" description="Helical" evidence="1">
    <location>
        <begin position="30"/>
        <end position="50"/>
    </location>
</feature>
<evidence type="ECO:0000313" key="3">
    <source>
        <dbReference type="Proteomes" id="UP000019132"/>
    </source>
</evidence>
<dbReference type="VEuPathDB" id="FungiDB:PYU1_G006383"/>
<dbReference type="OMA" id="FYHAQAS"/>
<dbReference type="EnsemblProtists" id="PYU1_T006395">
    <property type="protein sequence ID" value="PYU1_T006395"/>
    <property type="gene ID" value="PYU1_G006383"/>
</dbReference>
<keyword evidence="1" id="KW-0472">Membrane</keyword>
<protein>
    <submittedName>
        <fullName evidence="2">Uncharacterized protein</fullName>
    </submittedName>
</protein>
<accession>K3WN53</accession>
<dbReference type="InParanoid" id="K3WN53"/>
<dbReference type="AlphaFoldDB" id="K3WN53"/>
<name>K3WN53_GLOUD</name>
<evidence type="ECO:0000256" key="1">
    <source>
        <dbReference type="SAM" id="Phobius"/>
    </source>
</evidence>
<reference evidence="2" key="3">
    <citation type="submission" date="2015-02" db="UniProtKB">
        <authorList>
            <consortium name="EnsemblProtists"/>
        </authorList>
    </citation>
    <scope>IDENTIFICATION</scope>
    <source>
        <strain evidence="2">DAOM BR144</strain>
    </source>
</reference>
<organism evidence="2 3">
    <name type="scientific">Globisporangium ultimum (strain ATCC 200006 / CBS 805.95 / DAOM BR144)</name>
    <name type="common">Pythium ultimum</name>
    <dbReference type="NCBI Taxonomy" id="431595"/>
    <lineage>
        <taxon>Eukaryota</taxon>
        <taxon>Sar</taxon>
        <taxon>Stramenopiles</taxon>
        <taxon>Oomycota</taxon>
        <taxon>Peronosporomycetes</taxon>
        <taxon>Pythiales</taxon>
        <taxon>Pythiaceae</taxon>
        <taxon>Globisporangium</taxon>
    </lineage>
</organism>
<reference evidence="3" key="2">
    <citation type="submission" date="2010-04" db="EMBL/GenBank/DDBJ databases">
        <authorList>
            <person name="Buell R."/>
            <person name="Hamilton J."/>
            <person name="Hostetler J."/>
        </authorList>
    </citation>
    <scope>NUCLEOTIDE SEQUENCE [LARGE SCALE GENOMIC DNA]</scope>
    <source>
        <strain evidence="3">DAOM:BR144</strain>
    </source>
</reference>
<dbReference type="HOGENOM" id="CLU_118334_1_0_1"/>
<keyword evidence="1" id="KW-0812">Transmembrane</keyword>
<reference evidence="3" key="1">
    <citation type="journal article" date="2010" name="Genome Biol.">
        <title>Genome sequence of the necrotrophic plant pathogen Pythium ultimum reveals original pathogenicity mechanisms and effector repertoire.</title>
        <authorList>
            <person name="Levesque C.A."/>
            <person name="Brouwer H."/>
            <person name="Cano L."/>
            <person name="Hamilton J.P."/>
            <person name="Holt C."/>
            <person name="Huitema E."/>
            <person name="Raffaele S."/>
            <person name="Robideau G.P."/>
            <person name="Thines M."/>
            <person name="Win J."/>
            <person name="Zerillo M.M."/>
            <person name="Beakes G.W."/>
            <person name="Boore J.L."/>
            <person name="Busam D."/>
            <person name="Dumas B."/>
            <person name="Ferriera S."/>
            <person name="Fuerstenberg S.I."/>
            <person name="Gachon C.M."/>
            <person name="Gaulin E."/>
            <person name="Govers F."/>
            <person name="Grenville-Briggs L."/>
            <person name="Horner N."/>
            <person name="Hostetler J."/>
            <person name="Jiang R.H."/>
            <person name="Johnson J."/>
            <person name="Krajaejun T."/>
            <person name="Lin H."/>
            <person name="Meijer H.J."/>
            <person name="Moore B."/>
            <person name="Morris P."/>
            <person name="Phuntmart V."/>
            <person name="Puiu D."/>
            <person name="Shetty J."/>
            <person name="Stajich J.E."/>
            <person name="Tripathy S."/>
            <person name="Wawra S."/>
            <person name="van West P."/>
            <person name="Whitty B.R."/>
            <person name="Coutinho P.M."/>
            <person name="Henrissat B."/>
            <person name="Martin F."/>
            <person name="Thomas P.D."/>
            <person name="Tyler B.M."/>
            <person name="De Vries R.P."/>
            <person name="Kamoun S."/>
            <person name="Yandell M."/>
            <person name="Tisserat N."/>
            <person name="Buell C.R."/>
        </authorList>
    </citation>
    <scope>NUCLEOTIDE SEQUENCE</scope>
    <source>
        <strain evidence="3">DAOM:BR144</strain>
    </source>
</reference>
<keyword evidence="3" id="KW-1185">Reference proteome</keyword>